<accession>A0A6S7J5R2</accession>
<organism evidence="10 11">
    <name type="scientific">Paramuricea clavata</name>
    <name type="common">Red gorgonian</name>
    <name type="synonym">Violescent sea-whip</name>
    <dbReference type="NCBI Taxonomy" id="317549"/>
    <lineage>
        <taxon>Eukaryota</taxon>
        <taxon>Metazoa</taxon>
        <taxon>Cnidaria</taxon>
        <taxon>Anthozoa</taxon>
        <taxon>Octocorallia</taxon>
        <taxon>Malacalcyonacea</taxon>
        <taxon>Plexauridae</taxon>
        <taxon>Paramuricea</taxon>
    </lineage>
</organism>
<comment type="caution">
    <text evidence="10">The sequence shown here is derived from an EMBL/GenBank/DDBJ whole genome shotgun (WGS) entry which is preliminary data.</text>
</comment>
<dbReference type="InterPro" id="IPR004868">
    <property type="entry name" value="DNA-dir_DNA_pol_B_mt/vir"/>
</dbReference>
<comment type="catalytic activity">
    <reaction evidence="8">
        <text>DNA(n) + a 2'-deoxyribonucleoside 5'-triphosphate = DNA(n+1) + diphosphate</text>
        <dbReference type="Rhea" id="RHEA:22508"/>
        <dbReference type="Rhea" id="RHEA-COMP:17339"/>
        <dbReference type="Rhea" id="RHEA-COMP:17340"/>
        <dbReference type="ChEBI" id="CHEBI:33019"/>
        <dbReference type="ChEBI" id="CHEBI:61560"/>
        <dbReference type="ChEBI" id="CHEBI:173112"/>
        <dbReference type="EC" id="2.7.7.7"/>
    </reaction>
</comment>
<dbReference type="Proteomes" id="UP001152795">
    <property type="component" value="Unassembled WGS sequence"/>
</dbReference>
<sequence length="548" mass="62882">MHKYLGKNGTESGSGKKNDMALKHGREVPHGVFQIGKSNVKNGCLALALLVGKAYLNDDTNAQKLKRNRNLTLSDLYTDDDITNVYTTSCLPVGPVRINQLEQVYERYLKPEVHRKIVPKVIMNGSKIMSMELEERNVKIIDSYLFLAMRLSKFPEALGIKDVSKGFHPYLFTDLNYVGPMIGLEYFEPPPEGSKERGIFDKWYEQQKGKTYIFREAIYYYCRLDVDILRQGCIIFARLIHKVTGILPFYDRTYNIVAGLALKIYRRNFLQEEQIGQVPACGYGGKNINQSAIAMCWLREIEKELGENNRQLASKLSVGGEVQIMGRYVDGYCDETKTIYQFHGCFYHGGEKCYDGDAYNSIVCEKFFILLASTQQVTSSFQQAGYTVIEKWECDYRNESDITPHRLKQLSLGSFFVYLHLEPRDALFGGRTSPAVLYYDSRITCLPAMYFDVCSLYPHVQKKFEYPTQHPTILRGDACKDVDLNFVFDLIKCKILPPTNLLFPVLPFRLEKLTFPLCRTCVLKQQQQTCNHNDEECALYGTWTSVEV</sequence>
<evidence type="ECO:0000256" key="5">
    <source>
        <dbReference type="ARBA" id="ARBA00022705"/>
    </source>
</evidence>
<evidence type="ECO:0000256" key="1">
    <source>
        <dbReference type="ARBA" id="ARBA00005755"/>
    </source>
</evidence>
<dbReference type="GO" id="GO:0003677">
    <property type="term" value="F:DNA binding"/>
    <property type="evidence" value="ECO:0007669"/>
    <property type="project" value="UniProtKB-KW"/>
</dbReference>
<keyword evidence="3" id="KW-0808">Transferase</keyword>
<evidence type="ECO:0000256" key="8">
    <source>
        <dbReference type="ARBA" id="ARBA00049244"/>
    </source>
</evidence>
<reference evidence="10" key="1">
    <citation type="submission" date="2020-04" db="EMBL/GenBank/DDBJ databases">
        <authorList>
            <person name="Alioto T."/>
            <person name="Alioto T."/>
            <person name="Gomez Garrido J."/>
        </authorList>
    </citation>
    <scope>NUCLEOTIDE SEQUENCE</scope>
    <source>
        <strain evidence="10">A484AB</strain>
    </source>
</reference>
<gene>
    <name evidence="10" type="ORF">PACLA_8A083218</name>
</gene>
<dbReference type="PANTHER" id="PTHR33568">
    <property type="entry name" value="DNA POLYMERASE"/>
    <property type="match status" value="1"/>
</dbReference>
<protein>
    <recommendedName>
        <fullName evidence="2">DNA-directed DNA polymerase</fullName>
        <ecNumber evidence="2">2.7.7.7</ecNumber>
    </recommendedName>
</protein>
<dbReference type="Gene3D" id="3.30.420.10">
    <property type="entry name" value="Ribonuclease H-like superfamily/Ribonuclease H"/>
    <property type="match status" value="1"/>
</dbReference>
<keyword evidence="5" id="KW-0235">DNA replication</keyword>
<dbReference type="GO" id="GO:0000166">
    <property type="term" value="F:nucleotide binding"/>
    <property type="evidence" value="ECO:0007669"/>
    <property type="project" value="InterPro"/>
</dbReference>
<evidence type="ECO:0000256" key="6">
    <source>
        <dbReference type="ARBA" id="ARBA00022932"/>
    </source>
</evidence>
<dbReference type="GO" id="GO:0003887">
    <property type="term" value="F:DNA-directed DNA polymerase activity"/>
    <property type="evidence" value="ECO:0007669"/>
    <property type="project" value="UniProtKB-KW"/>
</dbReference>
<dbReference type="InterPro" id="IPR043502">
    <property type="entry name" value="DNA/RNA_pol_sf"/>
</dbReference>
<name>A0A6S7J5R2_PARCT</name>
<dbReference type="Pfam" id="PF03175">
    <property type="entry name" value="DNA_pol_B_2"/>
    <property type="match status" value="2"/>
</dbReference>
<dbReference type="InterPro" id="IPR036397">
    <property type="entry name" value="RNaseH_sf"/>
</dbReference>
<dbReference type="EMBL" id="CACRXK020006089">
    <property type="protein sequence ID" value="CAB4008328.1"/>
    <property type="molecule type" value="Genomic_DNA"/>
</dbReference>
<dbReference type="SUPFAM" id="SSF53098">
    <property type="entry name" value="Ribonuclease H-like"/>
    <property type="match status" value="1"/>
</dbReference>
<dbReference type="OrthoDB" id="1289171at2759"/>
<feature type="domain" description="DNA-directed DNA polymerase family B mitochondria/virus" evidence="9">
    <location>
        <begin position="424"/>
        <end position="535"/>
    </location>
</feature>
<keyword evidence="6" id="KW-0239">DNA-directed DNA polymerase</keyword>
<dbReference type="AlphaFoldDB" id="A0A6S7J5R2"/>
<evidence type="ECO:0000313" key="11">
    <source>
        <dbReference type="Proteomes" id="UP001152795"/>
    </source>
</evidence>
<evidence type="ECO:0000313" key="10">
    <source>
        <dbReference type="EMBL" id="CAB4008328.1"/>
    </source>
</evidence>
<evidence type="ECO:0000259" key="9">
    <source>
        <dbReference type="Pfam" id="PF03175"/>
    </source>
</evidence>
<dbReference type="InterPro" id="IPR012337">
    <property type="entry name" value="RNaseH-like_sf"/>
</dbReference>
<dbReference type="Gene3D" id="3.40.960.10">
    <property type="entry name" value="VSR Endonuclease"/>
    <property type="match status" value="1"/>
</dbReference>
<dbReference type="GO" id="GO:0006260">
    <property type="term" value="P:DNA replication"/>
    <property type="evidence" value="ECO:0007669"/>
    <property type="project" value="UniProtKB-KW"/>
</dbReference>
<comment type="similarity">
    <text evidence="1">Belongs to the DNA polymerase type-B family.</text>
</comment>
<dbReference type="EC" id="2.7.7.7" evidence="2"/>
<dbReference type="SUPFAM" id="SSF56672">
    <property type="entry name" value="DNA/RNA polymerases"/>
    <property type="match status" value="1"/>
</dbReference>
<keyword evidence="11" id="KW-1185">Reference proteome</keyword>
<evidence type="ECO:0000256" key="7">
    <source>
        <dbReference type="ARBA" id="ARBA00023125"/>
    </source>
</evidence>
<dbReference type="PANTHER" id="PTHR33568:SF3">
    <property type="entry name" value="DNA-DIRECTED DNA POLYMERASE"/>
    <property type="match status" value="1"/>
</dbReference>
<keyword evidence="4" id="KW-0548">Nucleotidyltransferase</keyword>
<evidence type="ECO:0000256" key="3">
    <source>
        <dbReference type="ARBA" id="ARBA00022679"/>
    </source>
</evidence>
<proteinExistence type="inferred from homology"/>
<feature type="domain" description="DNA-directed DNA polymerase family B mitochondria/virus" evidence="9">
    <location>
        <begin position="107"/>
        <end position="274"/>
    </location>
</feature>
<evidence type="ECO:0000256" key="2">
    <source>
        <dbReference type="ARBA" id="ARBA00012417"/>
    </source>
</evidence>
<evidence type="ECO:0000256" key="4">
    <source>
        <dbReference type="ARBA" id="ARBA00022695"/>
    </source>
</evidence>
<keyword evidence="7" id="KW-0238">DNA-binding</keyword>